<dbReference type="Proteomes" id="UP001139226">
    <property type="component" value="Unassembled WGS sequence"/>
</dbReference>
<sequence length="185" mass="21123">MMKMLDRLREETLELHKELEKDNLANKIMDNSIGMDDYTNLLFQNYVAYKSAESEIARFLLDYSSDKTNRLKQDLSGLGMYDLEFDLEFECHNEAEALGASYVIEGSAMGGMLIGKQLKNCKNLNGIGQQQFFSGDRSSMKGWNKFLKYLRTREFTEGEVNSAATKAKDTFLLFQKAFALVPDNC</sequence>
<reference evidence="1" key="1">
    <citation type="submission" date="2022-03" db="EMBL/GenBank/DDBJ databases">
        <title>Gramella crocea sp. nov., isolated from activated sludge of a seafood processing plant.</title>
        <authorList>
            <person name="Zhang X."/>
        </authorList>
    </citation>
    <scope>NUCLEOTIDE SEQUENCE</scope>
    <source>
        <strain evidence="1">YJ019</strain>
    </source>
</reference>
<dbReference type="EMBL" id="JAKVTV010000003">
    <property type="protein sequence ID" value="MCH4823842.1"/>
    <property type="molecule type" value="Genomic_DNA"/>
</dbReference>
<dbReference type="Gene3D" id="1.20.910.10">
    <property type="entry name" value="Heme oxygenase-like"/>
    <property type="match status" value="1"/>
</dbReference>
<protein>
    <submittedName>
        <fullName evidence="1">Biliverdin-producing heme oxygenase</fullName>
    </submittedName>
</protein>
<keyword evidence="2" id="KW-1185">Reference proteome</keyword>
<proteinExistence type="predicted"/>
<accession>A0A9X2ABZ0</accession>
<dbReference type="RefSeq" id="WP_240714009.1">
    <property type="nucleotide sequence ID" value="NZ_JAKVTV010000003.1"/>
</dbReference>
<dbReference type="GO" id="GO:0004392">
    <property type="term" value="F:heme oxygenase (decyclizing) activity"/>
    <property type="evidence" value="ECO:0007669"/>
    <property type="project" value="InterPro"/>
</dbReference>
<dbReference type="AlphaFoldDB" id="A0A9X2ABZ0"/>
<dbReference type="CDD" id="cd19166">
    <property type="entry name" value="HemeO-bac"/>
    <property type="match status" value="1"/>
</dbReference>
<dbReference type="Pfam" id="PF01126">
    <property type="entry name" value="Heme_oxygenase"/>
    <property type="match status" value="2"/>
</dbReference>
<dbReference type="SUPFAM" id="SSF48613">
    <property type="entry name" value="Heme oxygenase-like"/>
    <property type="match status" value="1"/>
</dbReference>
<comment type="caution">
    <text evidence="1">The sequence shown here is derived from an EMBL/GenBank/DDBJ whole genome shotgun (WGS) entry which is preliminary data.</text>
</comment>
<dbReference type="GO" id="GO:0006788">
    <property type="term" value="P:heme oxidation"/>
    <property type="evidence" value="ECO:0007669"/>
    <property type="project" value="InterPro"/>
</dbReference>
<evidence type="ECO:0000313" key="1">
    <source>
        <dbReference type="EMBL" id="MCH4823842.1"/>
    </source>
</evidence>
<dbReference type="InterPro" id="IPR016053">
    <property type="entry name" value="Haem_Oase-like"/>
</dbReference>
<organism evidence="1 2">
    <name type="scientific">Christiangramia lutea</name>
    <dbReference type="NCBI Taxonomy" id="1607951"/>
    <lineage>
        <taxon>Bacteria</taxon>
        <taxon>Pseudomonadati</taxon>
        <taxon>Bacteroidota</taxon>
        <taxon>Flavobacteriia</taxon>
        <taxon>Flavobacteriales</taxon>
        <taxon>Flavobacteriaceae</taxon>
        <taxon>Christiangramia</taxon>
    </lineage>
</organism>
<evidence type="ECO:0000313" key="2">
    <source>
        <dbReference type="Proteomes" id="UP001139226"/>
    </source>
</evidence>
<name>A0A9X2ABZ0_9FLAO</name>
<gene>
    <name evidence="1" type="ORF">ML462_11735</name>
</gene>
<dbReference type="InterPro" id="IPR016084">
    <property type="entry name" value="Haem_Oase-like_multi-hlx"/>
</dbReference>